<gene>
    <name evidence="1" type="ORF">B0H50_103113</name>
</gene>
<organism evidence="1 2">
    <name type="scientific">Hallerella porci</name>
    <dbReference type="NCBI Taxonomy" id="1945871"/>
    <lineage>
        <taxon>Bacteria</taxon>
        <taxon>Pseudomonadati</taxon>
        <taxon>Fibrobacterota</taxon>
        <taxon>Fibrobacteria</taxon>
        <taxon>Fibrobacterales</taxon>
        <taxon>Fibrobacteraceae</taxon>
        <taxon>Hallerella</taxon>
    </lineage>
</organism>
<comment type="caution">
    <text evidence="1">The sequence shown here is derived from an EMBL/GenBank/DDBJ whole genome shotgun (WGS) entry which is preliminary data.</text>
</comment>
<dbReference type="Proteomes" id="UP000245523">
    <property type="component" value="Unassembled WGS sequence"/>
</dbReference>
<dbReference type="PANTHER" id="PTHR34387:SF2">
    <property type="entry name" value="SLR1258 PROTEIN"/>
    <property type="match status" value="1"/>
</dbReference>
<evidence type="ECO:0000313" key="2">
    <source>
        <dbReference type="Proteomes" id="UP000245523"/>
    </source>
</evidence>
<protein>
    <recommendedName>
        <fullName evidence="3">SIMPL domain-containing protein</fullName>
    </recommendedName>
</protein>
<name>A0ABX5LRZ8_9BACT</name>
<dbReference type="InterPro" id="IPR016907">
    <property type="entry name" value="UCP029033"/>
</dbReference>
<dbReference type="InterPro" id="IPR007497">
    <property type="entry name" value="SIMPL/DUF541"/>
</dbReference>
<accession>A0ABX5LRZ8</accession>
<evidence type="ECO:0008006" key="3">
    <source>
        <dbReference type="Google" id="ProtNLM"/>
    </source>
</evidence>
<dbReference type="EMBL" id="QGHD01000003">
    <property type="protein sequence ID" value="PWL03816.1"/>
    <property type="molecule type" value="Genomic_DNA"/>
</dbReference>
<proteinExistence type="predicted"/>
<keyword evidence="2" id="KW-1185">Reference proteome</keyword>
<evidence type="ECO:0000313" key="1">
    <source>
        <dbReference type="EMBL" id="PWL03816.1"/>
    </source>
</evidence>
<dbReference type="Pfam" id="PF04402">
    <property type="entry name" value="SIMPL"/>
    <property type="match status" value="1"/>
</dbReference>
<dbReference type="PANTHER" id="PTHR34387">
    <property type="entry name" value="SLR1258 PROTEIN"/>
    <property type="match status" value="1"/>
</dbReference>
<dbReference type="PIRSF" id="PIRSF029033">
    <property type="entry name" value="UCP029033"/>
    <property type="match status" value="1"/>
</dbReference>
<dbReference type="InterPro" id="IPR052022">
    <property type="entry name" value="26kDa_periplasmic_antigen"/>
</dbReference>
<sequence>MKNRILESLILSAALIIFGGILYSAVEKACDRDRSVSVRGLAEKIVPANKANWRVRFTELGNDLPAMLKTVAVKDSEIVKFFVDRSIPREDINVNSPSVSDNFLDIYLNKKPENRYTVSSTISISSSQVEKFKKIQSEIGELAMQGIVLEEGMIHYEFTKLNTIKPQMIEEATKNAREAAEKFAKDSKSKIGKIRSAVQGVFSIDDNEDEKAPHMKKVRVVTSVVFSLE</sequence>
<reference evidence="1 2" key="1">
    <citation type="submission" date="2018-05" db="EMBL/GenBank/DDBJ databases">
        <title>Animal gut microbial communities from fecal samples from Wisconsin, USA.</title>
        <authorList>
            <person name="Neumann A."/>
        </authorList>
    </citation>
    <scope>NUCLEOTIDE SEQUENCE [LARGE SCALE GENOMIC DNA]</scope>
    <source>
        <strain evidence="1 2">UWS4</strain>
    </source>
</reference>
<dbReference type="RefSeq" id="WP_158256449.1">
    <property type="nucleotide sequence ID" value="NZ_JAXEIU010000023.1"/>
</dbReference>